<sequence length="566" mass="62598">MSGALAASAHEGNSMTSWGATPPGERPWSWLRTLLGLATTEQIRSLASHLYSLEARIRRLERPGEAPALPNSHVELPAPDARDARVLESTRMEVERLPPSKRTALEELRTRVDADAAAGAISRAELDVLKQWSICGDRDGTLMWYLEAGRWELSSAYQGLKDSLQWAVTERPRLLQLAADVSPEKRALYFSSWPVDFLGLDRKGEPIFLEYTGQIKAGAMSRAMSMDEMISLYVESMEVKRRYLFPRFSREAGRRIDRMGTICDLRGLGMAQASPACVSFIKQMAKVHALGYGGAHTGGIYFVHAPWVFNRLFGMVKGALSQQMQDSCNVLSRSEELLQLVDAEYLPGDLAGDAPKDGSSTRGGGAAHQQILRDLEEARLLLQDGKDPMDFMHVEETTPAPASPVKEISWPTAAEEPVASVPSMLEGTPLETSRKLERGAKEERPPQASIPNAGSLTPKTHKKPRAGKKALVSRIDMPPYPPRVRKKKSALQVDFSAGKETGKVSKILLAPALRILTLFLYRLAKILEFLALVLERHVQTKYGRDSTALLSAELRRRDCNFQGTLT</sequence>
<dbReference type="Gene3D" id="3.40.525.10">
    <property type="entry name" value="CRAL-TRIO lipid binding domain"/>
    <property type="match status" value="1"/>
</dbReference>
<feature type="domain" description="CRAL-TRIO" evidence="2">
    <location>
        <begin position="185"/>
        <end position="358"/>
    </location>
</feature>
<evidence type="ECO:0000256" key="1">
    <source>
        <dbReference type="SAM" id="MobiDB-lite"/>
    </source>
</evidence>
<proteinExistence type="predicted"/>
<dbReference type="Pfam" id="PF00650">
    <property type="entry name" value="CRAL_TRIO"/>
    <property type="match status" value="1"/>
</dbReference>
<dbReference type="CDD" id="cd00170">
    <property type="entry name" value="SEC14"/>
    <property type="match status" value="1"/>
</dbReference>
<feature type="compositionally biased region" description="Basic residues" evidence="1">
    <location>
        <begin position="459"/>
        <end position="468"/>
    </location>
</feature>
<dbReference type="SUPFAM" id="SSF52087">
    <property type="entry name" value="CRAL/TRIO domain"/>
    <property type="match status" value="1"/>
</dbReference>
<name>A0A7R9UEP8_9STRA</name>
<dbReference type="PANTHER" id="PTHR45657">
    <property type="entry name" value="CRAL-TRIO DOMAIN-CONTAINING PROTEIN YKL091C-RELATED"/>
    <property type="match status" value="1"/>
</dbReference>
<dbReference type="InterPro" id="IPR051026">
    <property type="entry name" value="PI/PC_transfer"/>
</dbReference>
<feature type="region of interest" description="Disordered" evidence="1">
    <location>
        <begin position="1"/>
        <end position="23"/>
    </location>
</feature>
<evidence type="ECO:0000313" key="3">
    <source>
        <dbReference type="EMBL" id="CAD8264060.1"/>
    </source>
</evidence>
<dbReference type="AlphaFoldDB" id="A0A7R9UEP8"/>
<protein>
    <recommendedName>
        <fullName evidence="2">CRAL-TRIO domain-containing protein</fullName>
    </recommendedName>
</protein>
<dbReference type="InterPro" id="IPR001251">
    <property type="entry name" value="CRAL-TRIO_dom"/>
</dbReference>
<feature type="region of interest" description="Disordered" evidence="1">
    <location>
        <begin position="349"/>
        <end position="368"/>
    </location>
</feature>
<dbReference type="EMBL" id="HBEA01017857">
    <property type="protein sequence ID" value="CAD8264060.1"/>
    <property type="molecule type" value="Transcribed_RNA"/>
</dbReference>
<dbReference type="PANTHER" id="PTHR45657:SF1">
    <property type="entry name" value="CRAL-TRIO DOMAIN-CONTAINING PROTEIN YKL091C-RELATED"/>
    <property type="match status" value="1"/>
</dbReference>
<gene>
    <name evidence="3" type="ORF">PPYR1160_LOCUS13563</name>
</gene>
<dbReference type="PROSITE" id="PS50191">
    <property type="entry name" value="CRAL_TRIO"/>
    <property type="match status" value="1"/>
</dbReference>
<evidence type="ECO:0000259" key="2">
    <source>
        <dbReference type="PROSITE" id="PS50191"/>
    </source>
</evidence>
<dbReference type="SMART" id="SM00516">
    <property type="entry name" value="SEC14"/>
    <property type="match status" value="1"/>
</dbReference>
<feature type="compositionally biased region" description="Basic and acidic residues" evidence="1">
    <location>
        <begin position="435"/>
        <end position="445"/>
    </location>
</feature>
<dbReference type="InterPro" id="IPR036865">
    <property type="entry name" value="CRAL-TRIO_dom_sf"/>
</dbReference>
<accession>A0A7R9UEP8</accession>
<feature type="region of interest" description="Disordered" evidence="1">
    <location>
        <begin position="435"/>
        <end position="489"/>
    </location>
</feature>
<organism evidence="3">
    <name type="scientific">Pinguiococcus pyrenoidosus</name>
    <dbReference type="NCBI Taxonomy" id="172671"/>
    <lineage>
        <taxon>Eukaryota</taxon>
        <taxon>Sar</taxon>
        <taxon>Stramenopiles</taxon>
        <taxon>Ochrophyta</taxon>
        <taxon>Pinguiophyceae</taxon>
        <taxon>Pinguiochrysidales</taxon>
        <taxon>Pinguiochrysidaceae</taxon>
        <taxon>Pinguiococcus</taxon>
    </lineage>
</organism>
<reference evidence="3" key="1">
    <citation type="submission" date="2021-01" db="EMBL/GenBank/DDBJ databases">
        <authorList>
            <person name="Corre E."/>
            <person name="Pelletier E."/>
            <person name="Niang G."/>
            <person name="Scheremetjew M."/>
            <person name="Finn R."/>
            <person name="Kale V."/>
            <person name="Holt S."/>
            <person name="Cochrane G."/>
            <person name="Meng A."/>
            <person name="Brown T."/>
            <person name="Cohen L."/>
        </authorList>
    </citation>
    <scope>NUCLEOTIDE SEQUENCE</scope>
    <source>
        <strain evidence="3">CCMP2078</strain>
    </source>
</reference>
<feature type="compositionally biased region" description="Polar residues" evidence="1">
    <location>
        <begin position="449"/>
        <end position="458"/>
    </location>
</feature>